<accession>A0A8I3A4V8</accession>
<sequence>MLLPDEHIPSSPLPVLVDLRPLTSSSRLPFRARFQTGGVVYSRSSTHLGNSLILFYPTDSSHPIPGCIKYIFEDGGCVWFAVHCHPPARESTIDPYRHYPYFPARLYAADLSNEIELVSPSQVLSHIVRWRFSEESVVVLALTMVCNHFYSCTETDIILQQSDTTFTRTQSTTLYHSVSL</sequence>
<keyword evidence="2" id="KW-1185">Reference proteome</keyword>
<dbReference type="OrthoDB" id="3247418at2759"/>
<dbReference type="AlphaFoldDB" id="A0A8I3A4V8"/>
<evidence type="ECO:0000313" key="1">
    <source>
        <dbReference type="EMBL" id="KAG6370130.1"/>
    </source>
</evidence>
<dbReference type="EMBL" id="JAGFBS010000056">
    <property type="protein sequence ID" value="KAG6370130.1"/>
    <property type="molecule type" value="Genomic_DNA"/>
</dbReference>
<dbReference type="Proteomes" id="UP000683000">
    <property type="component" value="Unassembled WGS sequence"/>
</dbReference>
<name>A0A8I3A4V8_9AGAM</name>
<proteinExistence type="predicted"/>
<organism evidence="1 2">
    <name type="scientific">Boletus reticuloceps</name>
    <dbReference type="NCBI Taxonomy" id="495285"/>
    <lineage>
        <taxon>Eukaryota</taxon>
        <taxon>Fungi</taxon>
        <taxon>Dikarya</taxon>
        <taxon>Basidiomycota</taxon>
        <taxon>Agaricomycotina</taxon>
        <taxon>Agaricomycetes</taxon>
        <taxon>Agaricomycetidae</taxon>
        <taxon>Boletales</taxon>
        <taxon>Boletineae</taxon>
        <taxon>Boletaceae</taxon>
        <taxon>Boletoideae</taxon>
        <taxon>Boletus</taxon>
    </lineage>
</organism>
<evidence type="ECO:0000313" key="2">
    <source>
        <dbReference type="Proteomes" id="UP000683000"/>
    </source>
</evidence>
<gene>
    <name evidence="1" type="ORF">JVT61DRAFT_12430</name>
</gene>
<reference evidence="1" key="1">
    <citation type="submission" date="2021-03" db="EMBL/GenBank/DDBJ databases">
        <title>Evolutionary innovations through gain and loss of genes in the ectomycorrhizal Boletales.</title>
        <authorList>
            <person name="Wu G."/>
            <person name="Miyauchi S."/>
            <person name="Morin E."/>
            <person name="Yang Z.-L."/>
            <person name="Xu J."/>
            <person name="Martin F.M."/>
        </authorList>
    </citation>
    <scope>NUCLEOTIDE SEQUENCE</scope>
    <source>
        <strain evidence="1">BR01</strain>
    </source>
</reference>
<protein>
    <submittedName>
        <fullName evidence="1">Uncharacterized protein</fullName>
    </submittedName>
</protein>
<comment type="caution">
    <text evidence="1">The sequence shown here is derived from an EMBL/GenBank/DDBJ whole genome shotgun (WGS) entry which is preliminary data.</text>
</comment>